<dbReference type="SUPFAM" id="SSF48452">
    <property type="entry name" value="TPR-like"/>
    <property type="match status" value="1"/>
</dbReference>
<proteinExistence type="inferred from homology"/>
<keyword evidence="2" id="KW-0813">Transport</keyword>
<organism evidence="4">
    <name type="scientific">Hyperionvirus sp</name>
    <dbReference type="NCBI Taxonomy" id="2487770"/>
    <lineage>
        <taxon>Viruses</taxon>
        <taxon>Varidnaviria</taxon>
        <taxon>Bamfordvirae</taxon>
        <taxon>Nucleocytoviricota</taxon>
        <taxon>Megaviricetes</taxon>
        <taxon>Imitervirales</taxon>
        <taxon>Mimiviridae</taxon>
        <taxon>Klosneuvirinae</taxon>
    </lineage>
</organism>
<evidence type="ECO:0000256" key="1">
    <source>
        <dbReference type="ARBA" id="ARBA00010050"/>
    </source>
</evidence>
<gene>
    <name evidence="4" type="ORF">Hyperionvirus13_24</name>
</gene>
<evidence type="ECO:0000256" key="2">
    <source>
        <dbReference type="ARBA" id="ARBA00022448"/>
    </source>
</evidence>
<dbReference type="Pfam" id="PF14938">
    <property type="entry name" value="SNAP"/>
    <property type="match status" value="1"/>
</dbReference>
<dbReference type="GO" id="GO:0005483">
    <property type="term" value="F:soluble NSF attachment protein activity"/>
    <property type="evidence" value="ECO:0007669"/>
    <property type="project" value="TreeGrafter"/>
</dbReference>
<evidence type="ECO:0000256" key="3">
    <source>
        <dbReference type="ARBA" id="ARBA00022927"/>
    </source>
</evidence>
<dbReference type="GO" id="GO:0015031">
    <property type="term" value="P:protein transport"/>
    <property type="evidence" value="ECO:0007669"/>
    <property type="project" value="UniProtKB-KW"/>
</dbReference>
<keyword evidence="3" id="KW-0653">Protein transport</keyword>
<dbReference type="GO" id="GO:0035494">
    <property type="term" value="P:SNARE complex disassembly"/>
    <property type="evidence" value="ECO:0007669"/>
    <property type="project" value="TreeGrafter"/>
</dbReference>
<dbReference type="EMBL" id="MK072395">
    <property type="protein sequence ID" value="AYV83881.1"/>
    <property type="molecule type" value="Genomic_DNA"/>
</dbReference>
<dbReference type="PRINTS" id="PR00448">
    <property type="entry name" value="NSFATTACHMNT"/>
</dbReference>
<evidence type="ECO:0000313" key="4">
    <source>
        <dbReference type="EMBL" id="AYV83881.1"/>
    </source>
</evidence>
<dbReference type="PANTHER" id="PTHR13768">
    <property type="entry name" value="SOLUBLE NSF ATTACHMENT PROTEIN SNAP"/>
    <property type="match status" value="1"/>
</dbReference>
<dbReference type="InterPro" id="IPR011990">
    <property type="entry name" value="TPR-like_helical_dom_sf"/>
</dbReference>
<dbReference type="Gene3D" id="1.25.40.10">
    <property type="entry name" value="Tetratricopeptide repeat domain"/>
    <property type="match status" value="1"/>
</dbReference>
<dbReference type="PANTHER" id="PTHR13768:SF8">
    <property type="entry name" value="ALPHA-SOLUBLE NSF ATTACHMENT PROTEIN"/>
    <property type="match status" value="1"/>
</dbReference>
<name>A0A3G5AC81_9VIRU</name>
<dbReference type="InterPro" id="IPR000744">
    <property type="entry name" value="NSF_attach"/>
</dbReference>
<sequence>MEKADIQKLIDKANKYLVKWDIFSRGYKRKAIELLKKAGNQYRVLRMLPEAAKTFHLAGDRATLFKKGDYDSFLCYELYRDAGMIYKEVGSYELAVMCFLMCIEFRLDDDRFHDIGRLYTEVGDLEVILGRDDGAIVNAYLNAEKYHRAVCDNVLADKVLVKIADFYVRMELFGKAATVYEQVAKSAVDGRLSRYLAGDYLFNAGLCKMAEKELDFLDGYEDLNPAFVDKAEYLLLKNCIAAVVDNDVDKFMDAVYEYNLIYAIPSGKIKILLRIKNLINGDGDLLV</sequence>
<accession>A0A3G5AC81</accession>
<reference evidence="4" key="1">
    <citation type="submission" date="2018-10" db="EMBL/GenBank/DDBJ databases">
        <title>Hidden diversity of soil giant viruses.</title>
        <authorList>
            <person name="Schulz F."/>
            <person name="Alteio L."/>
            <person name="Goudeau D."/>
            <person name="Ryan E.M."/>
            <person name="Malmstrom R.R."/>
            <person name="Blanchard J."/>
            <person name="Woyke T."/>
        </authorList>
    </citation>
    <scope>NUCLEOTIDE SEQUENCE</scope>
    <source>
        <strain evidence="4">HYV1</strain>
    </source>
</reference>
<dbReference type="GO" id="GO:0019905">
    <property type="term" value="F:syntaxin binding"/>
    <property type="evidence" value="ECO:0007669"/>
    <property type="project" value="TreeGrafter"/>
</dbReference>
<comment type="similarity">
    <text evidence="1">Belongs to the SNAP family.</text>
</comment>
<protein>
    <submittedName>
        <fullName evidence="4">Putative alpha-soluble NSF attachment protein-like</fullName>
    </submittedName>
</protein>